<evidence type="ECO:0000256" key="2">
    <source>
        <dbReference type="ARBA" id="ARBA00007069"/>
    </source>
</evidence>
<evidence type="ECO:0000256" key="3">
    <source>
        <dbReference type="ARBA" id="ARBA00022448"/>
    </source>
</evidence>
<dbReference type="EMBL" id="VCMV01000035">
    <property type="protein sequence ID" value="KAB0265493.1"/>
    <property type="molecule type" value="Genomic_DNA"/>
</dbReference>
<dbReference type="PROSITE" id="PS50928">
    <property type="entry name" value="ABC_TM1"/>
    <property type="match status" value="1"/>
</dbReference>
<dbReference type="InterPro" id="IPR035906">
    <property type="entry name" value="MetI-like_sf"/>
</dbReference>
<keyword evidence="5 8" id="KW-0812">Transmembrane</keyword>
<comment type="caution">
    <text evidence="10">The sequence shown here is derived from an EMBL/GenBank/DDBJ whole genome shotgun (WGS) entry which is preliminary data.</text>
</comment>
<gene>
    <name evidence="10" type="ORF">FEZ63_18375</name>
</gene>
<proteinExistence type="inferred from homology"/>
<dbReference type="Pfam" id="PF00528">
    <property type="entry name" value="BPD_transp_1"/>
    <property type="match status" value="1"/>
</dbReference>
<protein>
    <submittedName>
        <fullName evidence="10">ABC transporter permease</fullName>
    </submittedName>
</protein>
<keyword evidence="11" id="KW-1185">Reference proteome</keyword>
<evidence type="ECO:0000259" key="9">
    <source>
        <dbReference type="PROSITE" id="PS50928"/>
    </source>
</evidence>
<comment type="subcellular location">
    <subcellularLocation>
        <location evidence="1 8">Cell membrane</location>
        <topology evidence="1 8">Multi-pass membrane protein</topology>
    </subcellularLocation>
</comment>
<feature type="transmembrane region" description="Helical" evidence="8">
    <location>
        <begin position="192"/>
        <end position="225"/>
    </location>
</feature>
<dbReference type="GO" id="GO:0055085">
    <property type="term" value="P:transmembrane transport"/>
    <property type="evidence" value="ECO:0007669"/>
    <property type="project" value="InterPro"/>
</dbReference>
<evidence type="ECO:0000256" key="4">
    <source>
        <dbReference type="ARBA" id="ARBA00022475"/>
    </source>
</evidence>
<feature type="transmembrane region" description="Helical" evidence="8">
    <location>
        <begin position="245"/>
        <end position="269"/>
    </location>
</feature>
<evidence type="ECO:0000256" key="1">
    <source>
        <dbReference type="ARBA" id="ARBA00004651"/>
    </source>
</evidence>
<dbReference type="PANTHER" id="PTHR42929:SF5">
    <property type="entry name" value="ABC TRANSPORTER PERMEASE PROTEIN"/>
    <property type="match status" value="1"/>
</dbReference>
<name>A0A5N3P705_9HYPH</name>
<feature type="transmembrane region" description="Helical" evidence="8">
    <location>
        <begin position="98"/>
        <end position="121"/>
    </location>
</feature>
<evidence type="ECO:0000256" key="7">
    <source>
        <dbReference type="ARBA" id="ARBA00023136"/>
    </source>
</evidence>
<sequence>MRRHLRFNHTTRYWLLIAPALLLMIVFYLYPIGRVLWMSVTVPAPGLDNYALLATSASIQKMLWTTARISVVTTAITLILAYVVSYALVHASPRTQRWMFLGVLIPLWISVLVRAFAWFVLLRREGLINTTLHASGVIDTPLNLIWNEVGVMIGMVHYMLPFGILPIFANMRDIDQRCIAAARGLGAKRFEAFWRIFLPLSLPGVVGASILVFIFSLGFFVTPALLGGGKTLMIAEYIKVQILEVVRWGVGTMLAATLLVVIGGLLAGLSRVVDLRKLFGAG</sequence>
<dbReference type="PANTHER" id="PTHR42929">
    <property type="entry name" value="INNER MEMBRANE ABC TRANSPORTER PERMEASE PROTEIN YDCU-RELATED-RELATED"/>
    <property type="match status" value="1"/>
</dbReference>
<keyword evidence="3 8" id="KW-0813">Transport</keyword>
<feature type="domain" description="ABC transmembrane type-1" evidence="9">
    <location>
        <begin position="63"/>
        <end position="271"/>
    </location>
</feature>
<feature type="transmembrane region" description="Helical" evidence="8">
    <location>
        <begin position="149"/>
        <end position="171"/>
    </location>
</feature>
<dbReference type="CDD" id="cd06261">
    <property type="entry name" value="TM_PBP2"/>
    <property type="match status" value="1"/>
</dbReference>
<dbReference type="OrthoDB" id="9807047at2"/>
<dbReference type="InterPro" id="IPR000515">
    <property type="entry name" value="MetI-like"/>
</dbReference>
<dbReference type="Gene3D" id="1.10.3720.10">
    <property type="entry name" value="MetI-like"/>
    <property type="match status" value="1"/>
</dbReference>
<evidence type="ECO:0000256" key="8">
    <source>
        <dbReference type="RuleBase" id="RU363032"/>
    </source>
</evidence>
<evidence type="ECO:0000256" key="6">
    <source>
        <dbReference type="ARBA" id="ARBA00022989"/>
    </source>
</evidence>
<dbReference type="SUPFAM" id="SSF161098">
    <property type="entry name" value="MetI-like"/>
    <property type="match status" value="1"/>
</dbReference>
<accession>A0A5N3P705</accession>
<evidence type="ECO:0000256" key="5">
    <source>
        <dbReference type="ARBA" id="ARBA00022692"/>
    </source>
</evidence>
<keyword evidence="4" id="KW-1003">Cell membrane</keyword>
<keyword evidence="6 8" id="KW-1133">Transmembrane helix</keyword>
<comment type="similarity">
    <text evidence="2">Belongs to the binding-protein-dependent transport system permease family. CysTW subfamily.</text>
</comment>
<keyword evidence="7 8" id="KW-0472">Membrane</keyword>
<organism evidence="10 11">
    <name type="scientific">Microvirga brassicacearum</name>
    <dbReference type="NCBI Taxonomy" id="2580413"/>
    <lineage>
        <taxon>Bacteria</taxon>
        <taxon>Pseudomonadati</taxon>
        <taxon>Pseudomonadota</taxon>
        <taxon>Alphaproteobacteria</taxon>
        <taxon>Hyphomicrobiales</taxon>
        <taxon>Methylobacteriaceae</taxon>
        <taxon>Microvirga</taxon>
    </lineage>
</organism>
<feature type="transmembrane region" description="Helical" evidence="8">
    <location>
        <begin position="12"/>
        <end position="30"/>
    </location>
</feature>
<feature type="transmembrane region" description="Helical" evidence="8">
    <location>
        <begin position="69"/>
        <end position="89"/>
    </location>
</feature>
<evidence type="ECO:0000313" key="10">
    <source>
        <dbReference type="EMBL" id="KAB0265493.1"/>
    </source>
</evidence>
<reference evidence="10 11" key="1">
    <citation type="journal article" date="2019" name="Microorganisms">
        <title>Genome Insights into the Novel Species Microvirga brassicacearum, a Rapeseed Endophyte with Biotechnological Potential.</title>
        <authorList>
            <person name="Jimenez-Gomez A."/>
            <person name="Saati-Santamaria Z."/>
            <person name="Igual J.M."/>
            <person name="Rivas R."/>
            <person name="Mateos P.F."/>
            <person name="Garcia-Fraile P."/>
        </authorList>
    </citation>
    <scope>NUCLEOTIDE SEQUENCE [LARGE SCALE GENOMIC DNA]</scope>
    <source>
        <strain evidence="10 11">CDVBN77</strain>
    </source>
</reference>
<evidence type="ECO:0000313" key="11">
    <source>
        <dbReference type="Proteomes" id="UP000325684"/>
    </source>
</evidence>
<dbReference type="GO" id="GO:0005886">
    <property type="term" value="C:plasma membrane"/>
    <property type="evidence" value="ECO:0007669"/>
    <property type="project" value="UniProtKB-SubCell"/>
</dbReference>
<dbReference type="AlphaFoldDB" id="A0A5N3P705"/>
<dbReference type="Proteomes" id="UP000325684">
    <property type="component" value="Unassembled WGS sequence"/>
</dbReference>